<keyword evidence="6" id="KW-0694">RNA-binding</keyword>
<dbReference type="GO" id="GO:0031125">
    <property type="term" value="P:rRNA 3'-end processing"/>
    <property type="evidence" value="ECO:0007669"/>
    <property type="project" value="UniProtKB-ARBA"/>
</dbReference>
<evidence type="ECO:0000313" key="11">
    <source>
        <dbReference type="Proteomes" id="UP000230956"/>
    </source>
</evidence>
<evidence type="ECO:0000256" key="7">
    <source>
        <dbReference type="HAMAP-Rule" id="MF_00564"/>
    </source>
</evidence>
<dbReference type="FunFam" id="3.30.230.70:FF:000003">
    <property type="entry name" value="Ribonuclease PH"/>
    <property type="match status" value="1"/>
</dbReference>
<proteinExistence type="inferred from homology"/>
<dbReference type="EMBL" id="PFNG01000256">
    <property type="protein sequence ID" value="PIZ35038.1"/>
    <property type="molecule type" value="Genomic_DNA"/>
</dbReference>
<comment type="similarity">
    <text evidence="1 7">Belongs to the RNase PH family.</text>
</comment>
<evidence type="ECO:0000259" key="8">
    <source>
        <dbReference type="Pfam" id="PF01138"/>
    </source>
</evidence>
<dbReference type="InterPro" id="IPR027408">
    <property type="entry name" value="PNPase/RNase_PH_dom_sf"/>
</dbReference>
<dbReference type="Pfam" id="PF03725">
    <property type="entry name" value="RNase_PH_C"/>
    <property type="match status" value="1"/>
</dbReference>
<gene>
    <name evidence="7 10" type="primary">rph</name>
    <name evidence="10" type="ORF">COY37_10980</name>
</gene>
<feature type="domain" description="Exoribonuclease phosphorolytic" evidence="8">
    <location>
        <begin position="11"/>
        <end position="141"/>
    </location>
</feature>
<dbReference type="EC" id="2.7.7.56" evidence="7"/>
<dbReference type="GO" id="GO:0009022">
    <property type="term" value="F:tRNA nucleotidyltransferase activity"/>
    <property type="evidence" value="ECO:0007669"/>
    <property type="project" value="UniProtKB-UniRule"/>
</dbReference>
<dbReference type="RefSeq" id="WP_286677555.1">
    <property type="nucleotide sequence ID" value="NZ_MNXI01000013.1"/>
</dbReference>
<dbReference type="GO" id="GO:0016075">
    <property type="term" value="P:rRNA catabolic process"/>
    <property type="evidence" value="ECO:0007669"/>
    <property type="project" value="UniProtKB-UniRule"/>
</dbReference>
<dbReference type="InterPro" id="IPR015847">
    <property type="entry name" value="ExoRNase_PH_dom2"/>
</dbReference>
<dbReference type="Pfam" id="PF01138">
    <property type="entry name" value="RNase_PH"/>
    <property type="match status" value="1"/>
</dbReference>
<dbReference type="InterPro" id="IPR002381">
    <property type="entry name" value="RNase_PH_bac-type"/>
</dbReference>
<evidence type="ECO:0000313" key="10">
    <source>
        <dbReference type="EMBL" id="PIZ35038.1"/>
    </source>
</evidence>
<dbReference type="SUPFAM" id="SSF55666">
    <property type="entry name" value="Ribonuclease PH domain 2-like"/>
    <property type="match status" value="1"/>
</dbReference>
<dbReference type="CDD" id="cd11362">
    <property type="entry name" value="RNase_PH_bact"/>
    <property type="match status" value="1"/>
</dbReference>
<dbReference type="InterPro" id="IPR050080">
    <property type="entry name" value="RNase_PH"/>
</dbReference>
<keyword evidence="4 7" id="KW-0819">tRNA processing</keyword>
<dbReference type="AlphaFoldDB" id="A0A2M7T5X0"/>
<dbReference type="PANTHER" id="PTHR11953">
    <property type="entry name" value="EXOSOME COMPLEX COMPONENT"/>
    <property type="match status" value="1"/>
</dbReference>
<keyword evidence="2 7" id="KW-0698">rRNA processing</keyword>
<evidence type="ECO:0000256" key="2">
    <source>
        <dbReference type="ARBA" id="ARBA00022552"/>
    </source>
</evidence>
<dbReference type="Proteomes" id="UP000230956">
    <property type="component" value="Unassembled WGS sequence"/>
</dbReference>
<organism evidence="10 11">
    <name type="scientific">Candidatus Aquicultor secundus</name>
    <dbReference type="NCBI Taxonomy" id="1973895"/>
    <lineage>
        <taxon>Bacteria</taxon>
        <taxon>Bacillati</taxon>
        <taxon>Actinomycetota</taxon>
        <taxon>Candidatus Aquicultoria</taxon>
        <taxon>Candidatus Aquicultorales</taxon>
        <taxon>Candidatus Aquicultoraceae</taxon>
        <taxon>Candidatus Aquicultor</taxon>
    </lineage>
</organism>
<accession>A0A2M7T5X0</accession>
<dbReference type="NCBIfam" id="TIGR01966">
    <property type="entry name" value="RNasePH"/>
    <property type="match status" value="1"/>
</dbReference>
<dbReference type="SUPFAM" id="SSF54211">
    <property type="entry name" value="Ribosomal protein S5 domain 2-like"/>
    <property type="match status" value="1"/>
</dbReference>
<dbReference type="GO" id="GO:0000175">
    <property type="term" value="F:3'-5'-RNA exonuclease activity"/>
    <property type="evidence" value="ECO:0007669"/>
    <property type="project" value="UniProtKB-UniRule"/>
</dbReference>
<comment type="subunit">
    <text evidence="7">Homohexameric ring arranged as a trimer of dimers.</text>
</comment>
<name>A0A2M7T5X0_9ACTN</name>
<feature type="binding site" evidence="7">
    <location>
        <position position="87"/>
    </location>
    <ligand>
        <name>phosphate</name>
        <dbReference type="ChEBI" id="CHEBI:43474"/>
        <note>substrate</note>
    </ligand>
</feature>
<keyword evidence="3 7" id="KW-0820">tRNA-binding</keyword>
<dbReference type="PANTHER" id="PTHR11953:SF0">
    <property type="entry name" value="EXOSOME COMPLEX COMPONENT RRP41"/>
    <property type="match status" value="1"/>
</dbReference>
<sequence>MQRVDGRKPDQMREVIIQRDFLPHAEGSVLIEMGNTKVVCTATVEEKVPNWLRGSGKGWITAEYGMLPRSTSIRMNREASQGRVGGRTHEIQRLIGRSLRSVVDLKALHELTIWIDCDVIRADGGTRTASITGAFIALYDALRWLVKEGKLAELPLSEFVAATSVGIIDNVPMLDLCYEEDCRAQVDMNVVMTGSGKFIEVQGTAEEYPFTRDELDELIALATKGTSELIQLQQRILREELSTNVGTHHS</sequence>
<evidence type="ECO:0000259" key="9">
    <source>
        <dbReference type="Pfam" id="PF03725"/>
    </source>
</evidence>
<evidence type="ECO:0000256" key="5">
    <source>
        <dbReference type="ARBA" id="ARBA00022695"/>
    </source>
</evidence>
<dbReference type="Gene3D" id="3.30.230.70">
    <property type="entry name" value="GHMP Kinase, N-terminal domain"/>
    <property type="match status" value="1"/>
</dbReference>
<evidence type="ECO:0000256" key="1">
    <source>
        <dbReference type="ARBA" id="ARBA00006678"/>
    </source>
</evidence>
<comment type="caution">
    <text evidence="10">The sequence shown here is derived from an EMBL/GenBank/DDBJ whole genome shotgun (WGS) entry which is preliminary data.</text>
</comment>
<reference evidence="11" key="1">
    <citation type="submission" date="2017-09" db="EMBL/GenBank/DDBJ databases">
        <title>Depth-based differentiation of microbial function through sediment-hosted aquifers and enrichment of novel symbionts in the deep terrestrial subsurface.</title>
        <authorList>
            <person name="Probst A.J."/>
            <person name="Ladd B."/>
            <person name="Jarett J.K."/>
            <person name="Geller-Mcgrath D.E."/>
            <person name="Sieber C.M.K."/>
            <person name="Emerson J.B."/>
            <person name="Anantharaman K."/>
            <person name="Thomas B.C."/>
            <person name="Malmstrom R."/>
            <person name="Stieglmeier M."/>
            <person name="Klingl A."/>
            <person name="Woyke T."/>
            <person name="Ryan C.M."/>
            <person name="Banfield J.F."/>
        </authorList>
    </citation>
    <scope>NUCLEOTIDE SEQUENCE [LARGE SCALE GENOMIC DNA]</scope>
</reference>
<comment type="function">
    <text evidence="7">Phosphorolytic 3'-5' exoribonuclease that plays an important role in tRNA 3'-end maturation. Removes nucleotide residues following the 3'-CCA terminus of tRNAs; can also add nucleotides to the ends of RNA molecules by using nucleoside diphosphates as substrates, but this may not be physiologically important. Probably plays a role in initiation of 16S rRNA degradation (leading to ribosome degradation) during starvation.</text>
</comment>
<evidence type="ECO:0000256" key="6">
    <source>
        <dbReference type="ARBA" id="ARBA00022884"/>
    </source>
</evidence>
<feature type="binding site" evidence="7">
    <location>
        <begin position="125"/>
        <end position="127"/>
    </location>
    <ligand>
        <name>phosphate</name>
        <dbReference type="ChEBI" id="CHEBI:43474"/>
        <note>substrate</note>
    </ligand>
</feature>
<dbReference type="InterPro" id="IPR036345">
    <property type="entry name" value="ExoRNase_PH_dom2_sf"/>
</dbReference>
<evidence type="ECO:0000256" key="4">
    <source>
        <dbReference type="ARBA" id="ARBA00022694"/>
    </source>
</evidence>
<evidence type="ECO:0000256" key="3">
    <source>
        <dbReference type="ARBA" id="ARBA00022555"/>
    </source>
</evidence>
<dbReference type="InterPro" id="IPR001247">
    <property type="entry name" value="ExoRNase_PH_dom1"/>
</dbReference>
<comment type="catalytic activity">
    <reaction evidence="7">
        <text>tRNA(n+1) + phosphate = tRNA(n) + a ribonucleoside 5'-diphosphate</text>
        <dbReference type="Rhea" id="RHEA:10628"/>
        <dbReference type="Rhea" id="RHEA-COMP:17343"/>
        <dbReference type="Rhea" id="RHEA-COMP:17344"/>
        <dbReference type="ChEBI" id="CHEBI:43474"/>
        <dbReference type="ChEBI" id="CHEBI:57930"/>
        <dbReference type="ChEBI" id="CHEBI:173114"/>
        <dbReference type="EC" id="2.7.7.56"/>
    </reaction>
</comment>
<dbReference type="GO" id="GO:0000049">
    <property type="term" value="F:tRNA binding"/>
    <property type="evidence" value="ECO:0007669"/>
    <property type="project" value="UniProtKB-UniRule"/>
</dbReference>
<protein>
    <recommendedName>
        <fullName evidence="7">Ribonuclease PH</fullName>
        <shortName evidence="7">RNase PH</shortName>
        <ecNumber evidence="7">2.7.7.56</ecNumber>
    </recommendedName>
    <alternativeName>
        <fullName evidence="7">tRNA nucleotidyltransferase</fullName>
    </alternativeName>
</protein>
<keyword evidence="7" id="KW-0808">Transferase</keyword>
<dbReference type="GO" id="GO:0008033">
    <property type="term" value="P:tRNA processing"/>
    <property type="evidence" value="ECO:0007669"/>
    <property type="project" value="UniProtKB-UniRule"/>
</dbReference>
<dbReference type="HAMAP" id="MF_00564">
    <property type="entry name" value="RNase_PH"/>
    <property type="match status" value="1"/>
</dbReference>
<dbReference type="InterPro" id="IPR020568">
    <property type="entry name" value="Ribosomal_Su5_D2-typ_SF"/>
</dbReference>
<feature type="domain" description="Exoribonuclease phosphorolytic" evidence="9">
    <location>
        <begin position="159"/>
        <end position="225"/>
    </location>
</feature>
<keyword evidence="5 7" id="KW-0548">Nucleotidyltransferase</keyword>